<gene>
    <name evidence="1" type="ORF">TVAG_282590</name>
</gene>
<sequence>MTDSNQQKQLNVNVMEAMRKNGAFFDLHARLLANLSEAVQQSDIEGLKPYKQIKKEEIYSVATECILRYLKLHKMENTFRACVAESGNTFKLNSNRSYAEEYINCDDCPDPIHEVLIDFKQHYDEIFFDNRDQLRAQLTERLSVLFKPKSK</sequence>
<name>A2DEG2_TRIV3</name>
<dbReference type="AlphaFoldDB" id="A2DEG2"/>
<dbReference type="EMBL" id="DS113192">
    <property type="protein sequence ID" value="EAY21089.1"/>
    <property type="molecule type" value="Genomic_DNA"/>
</dbReference>
<dbReference type="OrthoDB" id="10577515at2759"/>
<reference evidence="1" key="2">
    <citation type="journal article" date="2007" name="Science">
        <title>Draft genome sequence of the sexually transmitted pathogen Trichomonas vaginalis.</title>
        <authorList>
            <person name="Carlton J.M."/>
            <person name="Hirt R.P."/>
            <person name="Silva J.C."/>
            <person name="Delcher A.L."/>
            <person name="Schatz M."/>
            <person name="Zhao Q."/>
            <person name="Wortman J.R."/>
            <person name="Bidwell S.L."/>
            <person name="Alsmark U.C.M."/>
            <person name="Besteiro S."/>
            <person name="Sicheritz-Ponten T."/>
            <person name="Noel C.J."/>
            <person name="Dacks J.B."/>
            <person name="Foster P.G."/>
            <person name="Simillion C."/>
            <person name="Van de Peer Y."/>
            <person name="Miranda-Saavedra D."/>
            <person name="Barton G.J."/>
            <person name="Westrop G.D."/>
            <person name="Mueller S."/>
            <person name="Dessi D."/>
            <person name="Fiori P.L."/>
            <person name="Ren Q."/>
            <person name="Paulsen I."/>
            <person name="Zhang H."/>
            <person name="Bastida-Corcuera F.D."/>
            <person name="Simoes-Barbosa A."/>
            <person name="Brown M.T."/>
            <person name="Hayes R.D."/>
            <person name="Mukherjee M."/>
            <person name="Okumura C.Y."/>
            <person name="Schneider R."/>
            <person name="Smith A.J."/>
            <person name="Vanacova S."/>
            <person name="Villalvazo M."/>
            <person name="Haas B.J."/>
            <person name="Pertea M."/>
            <person name="Feldblyum T.V."/>
            <person name="Utterback T.R."/>
            <person name="Shu C.L."/>
            <person name="Osoegawa K."/>
            <person name="de Jong P.J."/>
            <person name="Hrdy I."/>
            <person name="Horvathova L."/>
            <person name="Zubacova Z."/>
            <person name="Dolezal P."/>
            <person name="Malik S.B."/>
            <person name="Logsdon J.M. Jr."/>
            <person name="Henze K."/>
            <person name="Gupta A."/>
            <person name="Wang C.C."/>
            <person name="Dunne R.L."/>
            <person name="Upcroft J.A."/>
            <person name="Upcroft P."/>
            <person name="White O."/>
            <person name="Salzberg S.L."/>
            <person name="Tang P."/>
            <person name="Chiu C.-H."/>
            <person name="Lee Y.-S."/>
            <person name="Embley T.M."/>
            <person name="Coombs G.H."/>
            <person name="Mottram J.C."/>
            <person name="Tachezy J."/>
            <person name="Fraser-Liggett C.M."/>
            <person name="Johnson P.J."/>
        </authorList>
    </citation>
    <scope>NUCLEOTIDE SEQUENCE [LARGE SCALE GENOMIC DNA]</scope>
    <source>
        <strain evidence="1">G3</strain>
    </source>
</reference>
<dbReference type="KEGG" id="tva:5466635"/>
<organism evidence="1 2">
    <name type="scientific">Trichomonas vaginalis (strain ATCC PRA-98 / G3)</name>
    <dbReference type="NCBI Taxonomy" id="412133"/>
    <lineage>
        <taxon>Eukaryota</taxon>
        <taxon>Metamonada</taxon>
        <taxon>Parabasalia</taxon>
        <taxon>Trichomonadida</taxon>
        <taxon>Trichomonadidae</taxon>
        <taxon>Trichomonas</taxon>
    </lineage>
</organism>
<dbReference type="VEuPathDB" id="TrichDB:TVAGG3_0028730"/>
<evidence type="ECO:0000313" key="2">
    <source>
        <dbReference type="Proteomes" id="UP000001542"/>
    </source>
</evidence>
<evidence type="ECO:0000313" key="1">
    <source>
        <dbReference type="EMBL" id="EAY21089.1"/>
    </source>
</evidence>
<dbReference type="RefSeq" id="XP_001582075.1">
    <property type="nucleotide sequence ID" value="XM_001582025.1"/>
</dbReference>
<dbReference type="Proteomes" id="UP000001542">
    <property type="component" value="Unassembled WGS sequence"/>
</dbReference>
<evidence type="ECO:0008006" key="3">
    <source>
        <dbReference type="Google" id="ProtNLM"/>
    </source>
</evidence>
<proteinExistence type="predicted"/>
<dbReference type="InParanoid" id="A2DEG2"/>
<protein>
    <recommendedName>
        <fullName evidence="3">LisH domain-containing protein</fullName>
    </recommendedName>
</protein>
<keyword evidence="2" id="KW-1185">Reference proteome</keyword>
<dbReference type="VEuPathDB" id="TrichDB:TVAG_282590"/>
<accession>A2DEG2</accession>
<reference evidence="1" key="1">
    <citation type="submission" date="2006-10" db="EMBL/GenBank/DDBJ databases">
        <authorList>
            <person name="Amadeo P."/>
            <person name="Zhao Q."/>
            <person name="Wortman J."/>
            <person name="Fraser-Liggett C."/>
            <person name="Carlton J."/>
        </authorList>
    </citation>
    <scope>NUCLEOTIDE SEQUENCE</scope>
    <source>
        <strain evidence="1">G3</strain>
    </source>
</reference>